<reference evidence="9 10" key="1">
    <citation type="submission" date="2022-02" db="EMBL/GenBank/DDBJ databases">
        <title>Uncovering new skin microbiome diversity through culturing and metagenomics.</title>
        <authorList>
            <person name="Conlan S."/>
            <person name="Deming C."/>
            <person name="Nisc Comparative Sequencing Program N."/>
            <person name="Segre J.A."/>
        </authorList>
    </citation>
    <scope>NUCLEOTIDE SEQUENCE [LARGE SCALE GENOMIC DNA]</scope>
    <source>
        <strain evidence="9 10">ACRQZ</strain>
    </source>
</reference>
<dbReference type="Pfam" id="PF02771">
    <property type="entry name" value="Acyl-CoA_dh_N"/>
    <property type="match status" value="1"/>
</dbReference>
<evidence type="ECO:0000259" key="7">
    <source>
        <dbReference type="Pfam" id="PF02770"/>
    </source>
</evidence>
<dbReference type="InterPro" id="IPR009100">
    <property type="entry name" value="AcylCoA_DH/oxidase_NM_dom_sf"/>
</dbReference>
<dbReference type="InterPro" id="IPR037069">
    <property type="entry name" value="AcylCoA_DH/ox_N_sf"/>
</dbReference>
<keyword evidence="3 5" id="KW-0285">Flavoprotein</keyword>
<dbReference type="PANTHER" id="PTHR43884">
    <property type="entry name" value="ACYL-COA DEHYDROGENASE"/>
    <property type="match status" value="1"/>
</dbReference>
<evidence type="ECO:0000256" key="5">
    <source>
        <dbReference type="RuleBase" id="RU362125"/>
    </source>
</evidence>
<dbReference type="PROSITE" id="PS00072">
    <property type="entry name" value="ACYL_COA_DH_1"/>
    <property type="match status" value="1"/>
</dbReference>
<comment type="similarity">
    <text evidence="2 5">Belongs to the acyl-CoA dehydrogenase family.</text>
</comment>
<dbReference type="InterPro" id="IPR006091">
    <property type="entry name" value="Acyl-CoA_Oxase/DH_mid-dom"/>
</dbReference>
<dbReference type="Pfam" id="PF00441">
    <property type="entry name" value="Acyl-CoA_dh_1"/>
    <property type="match status" value="1"/>
</dbReference>
<dbReference type="RefSeq" id="WP_029211689.1">
    <property type="nucleotide sequence ID" value="NZ_DAMCTM010000018.1"/>
</dbReference>
<dbReference type="SUPFAM" id="SSF56645">
    <property type="entry name" value="Acyl-CoA dehydrogenase NM domain-like"/>
    <property type="match status" value="1"/>
</dbReference>
<dbReference type="EMBL" id="JAKRCV010000008">
    <property type="protein sequence ID" value="MCG7321115.1"/>
    <property type="molecule type" value="Genomic_DNA"/>
</dbReference>
<evidence type="ECO:0000313" key="10">
    <source>
        <dbReference type="Proteomes" id="UP001521931"/>
    </source>
</evidence>
<dbReference type="PROSITE" id="PS00073">
    <property type="entry name" value="ACYL_COA_DH_2"/>
    <property type="match status" value="1"/>
</dbReference>
<feature type="domain" description="Acyl-CoA oxidase/dehydrogenase middle" evidence="7">
    <location>
        <begin position="120"/>
        <end position="215"/>
    </location>
</feature>
<dbReference type="InterPro" id="IPR046373">
    <property type="entry name" value="Acyl-CoA_Oxase/DH_mid-dom_sf"/>
</dbReference>
<comment type="caution">
    <text evidence="9">The sequence shown here is derived from an EMBL/GenBank/DDBJ whole genome shotgun (WGS) entry which is preliminary data.</text>
</comment>
<evidence type="ECO:0000256" key="4">
    <source>
        <dbReference type="ARBA" id="ARBA00022827"/>
    </source>
</evidence>
<dbReference type="InterPro" id="IPR006089">
    <property type="entry name" value="Acyl-CoA_DH_CS"/>
</dbReference>
<keyword evidence="5" id="KW-0560">Oxidoreductase</keyword>
<dbReference type="Proteomes" id="UP001521931">
    <property type="component" value="Unassembled WGS sequence"/>
</dbReference>
<accession>A0ABS9PZQ3</accession>
<protein>
    <submittedName>
        <fullName evidence="9">Acyl-CoA dehydrogenase family protein</fullName>
    </submittedName>
</protein>
<dbReference type="SUPFAM" id="SSF47203">
    <property type="entry name" value="Acyl-CoA dehydrogenase C-terminal domain-like"/>
    <property type="match status" value="1"/>
</dbReference>
<name>A0ABS9PZQ3_9MICO</name>
<evidence type="ECO:0000256" key="1">
    <source>
        <dbReference type="ARBA" id="ARBA00001974"/>
    </source>
</evidence>
<evidence type="ECO:0000313" key="9">
    <source>
        <dbReference type="EMBL" id="MCG7321115.1"/>
    </source>
</evidence>
<dbReference type="InterPro" id="IPR009075">
    <property type="entry name" value="AcylCo_DH/oxidase_C"/>
</dbReference>
<feature type="domain" description="Acyl-CoA dehydrogenase/oxidase C-terminal" evidence="6">
    <location>
        <begin position="227"/>
        <end position="377"/>
    </location>
</feature>
<dbReference type="Gene3D" id="1.10.540.10">
    <property type="entry name" value="Acyl-CoA dehydrogenase/oxidase, N-terminal domain"/>
    <property type="match status" value="1"/>
</dbReference>
<comment type="cofactor">
    <cofactor evidence="1 5">
        <name>FAD</name>
        <dbReference type="ChEBI" id="CHEBI:57692"/>
    </cofactor>
</comment>
<gene>
    <name evidence="9" type="ORF">MHL29_04290</name>
</gene>
<dbReference type="Gene3D" id="1.20.140.10">
    <property type="entry name" value="Butyryl-CoA Dehydrogenase, subunit A, domain 3"/>
    <property type="match status" value="1"/>
</dbReference>
<sequence length="380" mass="40489">MFRLDEDHEELRALAREIATEQVAPHAAAVDAEGRFPRESVEALTRAGLHAIGIPEQYGGQGASLLGSAVVAEEIARACTTTQQVIGGNELFTWPLLLGGSEEVKQRYLTRIAAGECLGAFALSEPEAGSDVAAMTTRARREGDHYVLKGTKRWITNAGEAGLYVVFAVTDPQAGARGISAFVLEATDEGIELGGLERKMGLKGSPTREVVMRDVRIPADRIVGEEGQGLRLALGTLDRTRAIVAAQAVGVAQGALDVAVRYARERRQFGRPIGEFQGVAFMLADMEMRLRAARLLTYAAAEEAEAAGPDMSVAGATAKCFASDAAMAITVDAVQVLGGAGYTADFPVERMMRDAKITQIYEGTNQIQRIVVSRALLGAR</sequence>
<keyword evidence="10" id="KW-1185">Reference proteome</keyword>
<evidence type="ECO:0000259" key="6">
    <source>
        <dbReference type="Pfam" id="PF00441"/>
    </source>
</evidence>
<dbReference type="Pfam" id="PF02770">
    <property type="entry name" value="Acyl-CoA_dh_M"/>
    <property type="match status" value="1"/>
</dbReference>
<evidence type="ECO:0000259" key="8">
    <source>
        <dbReference type="Pfam" id="PF02771"/>
    </source>
</evidence>
<evidence type="ECO:0000256" key="2">
    <source>
        <dbReference type="ARBA" id="ARBA00009347"/>
    </source>
</evidence>
<dbReference type="PANTHER" id="PTHR43884:SF12">
    <property type="entry name" value="ISOVALERYL-COA DEHYDROGENASE, MITOCHONDRIAL-RELATED"/>
    <property type="match status" value="1"/>
</dbReference>
<dbReference type="PIRSF" id="PIRSF016578">
    <property type="entry name" value="HsaA"/>
    <property type="match status" value="1"/>
</dbReference>
<dbReference type="InterPro" id="IPR013786">
    <property type="entry name" value="AcylCoA_DH/ox_N"/>
</dbReference>
<dbReference type="Gene3D" id="2.40.110.10">
    <property type="entry name" value="Butyryl-CoA Dehydrogenase, subunit A, domain 2"/>
    <property type="match status" value="1"/>
</dbReference>
<evidence type="ECO:0000256" key="3">
    <source>
        <dbReference type="ARBA" id="ARBA00022630"/>
    </source>
</evidence>
<keyword evidence="4 5" id="KW-0274">FAD</keyword>
<dbReference type="InterPro" id="IPR036250">
    <property type="entry name" value="AcylCo_DH-like_C"/>
</dbReference>
<organism evidence="9 10">
    <name type="scientific">Arsenicicoccus bolidensis</name>
    <dbReference type="NCBI Taxonomy" id="229480"/>
    <lineage>
        <taxon>Bacteria</taxon>
        <taxon>Bacillati</taxon>
        <taxon>Actinomycetota</taxon>
        <taxon>Actinomycetes</taxon>
        <taxon>Micrococcales</taxon>
        <taxon>Intrasporangiaceae</taxon>
        <taxon>Arsenicicoccus</taxon>
    </lineage>
</organism>
<proteinExistence type="inferred from homology"/>
<feature type="domain" description="Acyl-CoA dehydrogenase/oxidase N-terminal" evidence="8">
    <location>
        <begin position="6"/>
        <end position="116"/>
    </location>
</feature>